<feature type="region of interest" description="Disordered" evidence="4">
    <location>
        <begin position="224"/>
        <end position="262"/>
    </location>
</feature>
<dbReference type="PANTHER" id="PTHR34524:SF6">
    <property type="entry name" value="CALCYPHOSINE LIKE"/>
    <property type="match status" value="1"/>
</dbReference>
<evidence type="ECO:0000259" key="5">
    <source>
        <dbReference type="PROSITE" id="PS50222"/>
    </source>
</evidence>
<dbReference type="Pfam" id="PF13833">
    <property type="entry name" value="EF-hand_8"/>
    <property type="match status" value="2"/>
</dbReference>
<dbReference type="Pfam" id="PF13499">
    <property type="entry name" value="EF-hand_7"/>
    <property type="match status" value="5"/>
</dbReference>
<dbReference type="InterPro" id="IPR018247">
    <property type="entry name" value="EF_Hand_1_Ca_BS"/>
</dbReference>
<evidence type="ECO:0000256" key="2">
    <source>
        <dbReference type="ARBA" id="ARBA00022737"/>
    </source>
</evidence>
<evidence type="ECO:0000313" key="7">
    <source>
        <dbReference type="Proteomes" id="UP000709295"/>
    </source>
</evidence>
<organism evidence="6 7">
    <name type="scientific">Phytophthora aleatoria</name>
    <dbReference type="NCBI Taxonomy" id="2496075"/>
    <lineage>
        <taxon>Eukaryota</taxon>
        <taxon>Sar</taxon>
        <taxon>Stramenopiles</taxon>
        <taxon>Oomycota</taxon>
        <taxon>Peronosporomycetes</taxon>
        <taxon>Peronosporales</taxon>
        <taxon>Peronosporaceae</taxon>
        <taxon>Phytophthora</taxon>
    </lineage>
</organism>
<feature type="compositionally biased region" description="Polar residues" evidence="4">
    <location>
        <begin position="54"/>
        <end position="89"/>
    </location>
</feature>
<dbReference type="Proteomes" id="UP000709295">
    <property type="component" value="Unassembled WGS sequence"/>
</dbReference>
<dbReference type="PROSITE" id="PS50222">
    <property type="entry name" value="EF_HAND_2"/>
    <property type="match status" value="10"/>
</dbReference>
<keyword evidence="1" id="KW-0479">Metal-binding</keyword>
<feature type="domain" description="EF-hand" evidence="5">
    <location>
        <begin position="432"/>
        <end position="466"/>
    </location>
</feature>
<feature type="compositionally biased region" description="Polar residues" evidence="4">
    <location>
        <begin position="644"/>
        <end position="655"/>
    </location>
</feature>
<dbReference type="CDD" id="cd00051">
    <property type="entry name" value="EFh"/>
    <property type="match status" value="1"/>
</dbReference>
<dbReference type="InterPro" id="IPR002048">
    <property type="entry name" value="EF_hand_dom"/>
</dbReference>
<feature type="region of interest" description="Disordered" evidence="4">
    <location>
        <begin position="54"/>
        <end position="95"/>
    </location>
</feature>
<feature type="domain" description="EF-hand" evidence="5">
    <location>
        <begin position="542"/>
        <end position="577"/>
    </location>
</feature>
<feature type="compositionally biased region" description="Polar residues" evidence="4">
    <location>
        <begin position="252"/>
        <end position="262"/>
    </location>
</feature>
<feature type="domain" description="EF-hand" evidence="5">
    <location>
        <begin position="355"/>
        <end position="380"/>
    </location>
</feature>
<feature type="compositionally biased region" description="Basic and acidic residues" evidence="4">
    <location>
        <begin position="224"/>
        <end position="251"/>
    </location>
</feature>
<feature type="domain" description="EF-hand" evidence="5">
    <location>
        <begin position="702"/>
        <end position="737"/>
    </location>
</feature>
<feature type="domain" description="EF-hand" evidence="5">
    <location>
        <begin position="467"/>
        <end position="502"/>
    </location>
</feature>
<dbReference type="AlphaFoldDB" id="A0A8J5MHX1"/>
<keyword evidence="3" id="KW-0106">Calcium</keyword>
<evidence type="ECO:0000256" key="3">
    <source>
        <dbReference type="ARBA" id="ARBA00022837"/>
    </source>
</evidence>
<name>A0A8J5MHX1_9STRA</name>
<dbReference type="PANTHER" id="PTHR34524">
    <property type="entry name" value="CALCYPHOSIN"/>
    <property type="match status" value="1"/>
</dbReference>
<proteinExistence type="predicted"/>
<dbReference type="SMART" id="SM00054">
    <property type="entry name" value="EFh"/>
    <property type="match status" value="13"/>
</dbReference>
<reference evidence="6" key="1">
    <citation type="submission" date="2021-01" db="EMBL/GenBank/DDBJ databases">
        <title>Phytophthora aleatoria, a newly-described species from Pinus radiata is distinct from Phytophthora cactorum isolates based on comparative genomics.</title>
        <authorList>
            <person name="Mcdougal R."/>
            <person name="Panda P."/>
            <person name="Williams N."/>
            <person name="Studholme D.J."/>
        </authorList>
    </citation>
    <scope>NUCLEOTIDE SEQUENCE</scope>
    <source>
        <strain evidence="6">NZFS 4037</strain>
    </source>
</reference>
<feature type="domain" description="EF-hand" evidence="5">
    <location>
        <begin position="138"/>
        <end position="173"/>
    </location>
</feature>
<sequence>MKDQALEQYPHQFRALMRDHDFLDADADLLLRHLGAKDHSVSFHTFMGDVQLGTEQNYPPKNANASNSPKKVQQLSQLPEQKKNTTSKAKGTANDSEIDAMIDEIDEDDSGSINYSEFVRVYSRRIKRSLKVDNDIVKVDNDVIATFKKYDRDGSGQLDYAEFRRLMQEYGVEDNAAIDALIDEIDEDGSGEMLTTFKKFNNDGRGKLEYDELPRMMRDSRVKDSEEIDAMRQDQASDAKSSDNKLPEKTVKATSQAENDQNARSRLVALQEQELQFMEQVLRSHNSIENAFRENDREGRNEMDFEQFRDFMGQYGTTDEASISMLLKRLDADNSGTIDLHEFLSVFNAQRLAPFSTVDRDEDGEISRDEFRKLMNQYGIRDEQDVASLMKKLDVDGNGCVGYEEFESVFHETRVGKVPVPGRSSVAKPVVAVEPKNARAFYQYDDDGNGELDHEEFRHFMKRYGIVKNDDIESLIKRLDTDGSGTISFEEFSVIFNPLRVNPSSTADGISAMAAATEEIFDPEELESILEIERELAQRMAHQTRDLRLAFRKFDTNGNGLLEYKEFRSVLKSYRLPEMEIRKVIRHLDRDVSGFIDYKEFIAGFGALKESGGAAPVTQKKIEKRAPPEKGKAKPKPHVRRSPAKSQARSKTPTPETLKKAMLERILAIHGTVQGAFREYDLDKEGNLNEAQFVKLVLDCEFSRDEAARLLDIFDQDQSGTVEYQEFLAQLVVKGGS</sequence>
<keyword evidence="2" id="KW-0677">Repeat</keyword>
<protein>
    <recommendedName>
        <fullName evidence="5">EF-hand domain-containing protein</fullName>
    </recommendedName>
</protein>
<feature type="domain" description="EF-hand" evidence="5">
    <location>
        <begin position="381"/>
        <end position="416"/>
    </location>
</feature>
<feature type="domain" description="EF-hand" evidence="5">
    <location>
        <begin position="93"/>
        <end position="128"/>
    </location>
</feature>
<feature type="domain" description="EF-hand" evidence="5">
    <location>
        <begin position="578"/>
        <end position="611"/>
    </location>
</feature>
<evidence type="ECO:0000256" key="4">
    <source>
        <dbReference type="SAM" id="MobiDB-lite"/>
    </source>
</evidence>
<feature type="region of interest" description="Disordered" evidence="4">
    <location>
        <begin position="616"/>
        <end position="656"/>
    </location>
</feature>
<dbReference type="PROSITE" id="PS00018">
    <property type="entry name" value="EF_HAND_1"/>
    <property type="match status" value="7"/>
</dbReference>
<comment type="caution">
    <text evidence="6">The sequence shown here is derived from an EMBL/GenBank/DDBJ whole genome shotgun (WGS) entry which is preliminary data.</text>
</comment>
<feature type="compositionally biased region" description="Basic and acidic residues" evidence="4">
    <location>
        <begin position="620"/>
        <end position="632"/>
    </location>
</feature>
<dbReference type="InterPro" id="IPR051581">
    <property type="entry name" value="Ca-bind"/>
</dbReference>
<gene>
    <name evidence="6" type="ORF">JG688_00004729</name>
</gene>
<evidence type="ECO:0000313" key="6">
    <source>
        <dbReference type="EMBL" id="KAG6970720.1"/>
    </source>
</evidence>
<accession>A0A8J5MHX1</accession>
<dbReference type="EMBL" id="JAENGY010000173">
    <property type="protein sequence ID" value="KAG6970720.1"/>
    <property type="molecule type" value="Genomic_DNA"/>
</dbReference>
<keyword evidence="7" id="KW-1185">Reference proteome</keyword>
<evidence type="ECO:0000256" key="1">
    <source>
        <dbReference type="ARBA" id="ARBA00022723"/>
    </source>
</evidence>
<dbReference type="GO" id="GO:0005509">
    <property type="term" value="F:calcium ion binding"/>
    <property type="evidence" value="ECO:0007669"/>
    <property type="project" value="InterPro"/>
</dbReference>
<feature type="compositionally biased region" description="Basic residues" evidence="4">
    <location>
        <begin position="633"/>
        <end position="643"/>
    </location>
</feature>
<feature type="domain" description="EF-hand" evidence="5">
    <location>
        <begin position="318"/>
        <end position="353"/>
    </location>
</feature>